<organism evidence="2 3">
    <name type="scientific">Neisseria perflava</name>
    <dbReference type="NCBI Taxonomy" id="33053"/>
    <lineage>
        <taxon>Bacteria</taxon>
        <taxon>Pseudomonadati</taxon>
        <taxon>Pseudomonadota</taxon>
        <taxon>Betaproteobacteria</taxon>
        <taxon>Neisseriales</taxon>
        <taxon>Neisseriaceae</taxon>
        <taxon>Neisseria</taxon>
    </lineage>
</organism>
<evidence type="ECO:0000256" key="1">
    <source>
        <dbReference type="SAM" id="MobiDB-lite"/>
    </source>
</evidence>
<sequence>MQDGSSAEAVGSSLTAGRHLSIRATEGNIEAKGAQISAEGDALLYARDDIRLLAAADSRRQTGSSKRSGFSIDNRDHITPFGTFNDQGQAAGEIGSISGSTLSVGGKTRLLAEKGNIAVSGSSLVSQDDLLLKAGGDIDIRAAEHRQSQSERQVSSGIGSAVISDTEHFSGWMKNRRENEGEKEQPLPWHRNNA</sequence>
<gene>
    <name evidence="2" type="ORF">LPB400_05730</name>
</gene>
<feature type="compositionally biased region" description="Basic and acidic residues" evidence="1">
    <location>
        <begin position="175"/>
        <end position="185"/>
    </location>
</feature>
<dbReference type="AlphaFoldDB" id="A0ABD7EV04"/>
<reference evidence="2 3" key="1">
    <citation type="submission" date="2021-07" db="EMBL/GenBank/DDBJ databases">
        <title>Genome sequencing of Neisseria perflava LPB0400.</title>
        <authorList>
            <person name="Kim J."/>
        </authorList>
    </citation>
    <scope>NUCLEOTIDE SEQUENCE [LARGE SCALE GENOMIC DNA]</scope>
    <source>
        <strain evidence="2 3">LPB0400</strain>
    </source>
</reference>
<evidence type="ECO:0000313" key="3">
    <source>
        <dbReference type="Proteomes" id="UP000825360"/>
    </source>
</evidence>
<feature type="region of interest" description="Disordered" evidence="1">
    <location>
        <begin position="145"/>
        <end position="194"/>
    </location>
</feature>
<evidence type="ECO:0000313" key="2">
    <source>
        <dbReference type="EMBL" id="QXW89539.1"/>
    </source>
</evidence>
<proteinExistence type="predicted"/>
<protein>
    <submittedName>
        <fullName evidence="2">Hemagglutinin repeat-containing protein</fullName>
    </submittedName>
</protein>
<dbReference type="KEGG" id="npf:LPB400_05730"/>
<name>A0ABD7EV04_NEIPE</name>
<dbReference type="EMBL" id="CP079818">
    <property type="protein sequence ID" value="QXW89539.1"/>
    <property type="molecule type" value="Genomic_DNA"/>
</dbReference>
<dbReference type="Proteomes" id="UP000825360">
    <property type="component" value="Chromosome"/>
</dbReference>
<dbReference type="RefSeq" id="WP_219088401.1">
    <property type="nucleotide sequence ID" value="NZ_CP079818.1"/>
</dbReference>
<dbReference type="InterPro" id="IPR025157">
    <property type="entry name" value="Hemagglutinin_rpt"/>
</dbReference>
<accession>A0ABD7EV04</accession>
<dbReference type="GO" id="GO:0003824">
    <property type="term" value="F:catalytic activity"/>
    <property type="evidence" value="ECO:0007669"/>
    <property type="project" value="UniProtKB-ARBA"/>
</dbReference>
<dbReference type="Pfam" id="PF13332">
    <property type="entry name" value="Fil_haemagg_2"/>
    <property type="match status" value="2"/>
</dbReference>